<evidence type="ECO:0000313" key="1">
    <source>
        <dbReference type="EMBL" id="GKV39292.1"/>
    </source>
</evidence>
<sequence>MSNCFHQILLPFACNTHFGIVTFHKGRFFTMEKFFLEKKQEMVALTRIGLHGS</sequence>
<dbReference type="AlphaFoldDB" id="A0AAV5LRW5"/>
<gene>
    <name evidence="1" type="ORF">SLEP1_g47092</name>
</gene>
<dbReference type="Proteomes" id="UP001054252">
    <property type="component" value="Unassembled WGS sequence"/>
</dbReference>
<name>A0AAV5LRW5_9ROSI</name>
<keyword evidence="2" id="KW-1185">Reference proteome</keyword>
<comment type="caution">
    <text evidence="1">The sequence shown here is derived from an EMBL/GenBank/DDBJ whole genome shotgun (WGS) entry which is preliminary data.</text>
</comment>
<organism evidence="1 2">
    <name type="scientific">Rubroshorea leprosula</name>
    <dbReference type="NCBI Taxonomy" id="152421"/>
    <lineage>
        <taxon>Eukaryota</taxon>
        <taxon>Viridiplantae</taxon>
        <taxon>Streptophyta</taxon>
        <taxon>Embryophyta</taxon>
        <taxon>Tracheophyta</taxon>
        <taxon>Spermatophyta</taxon>
        <taxon>Magnoliopsida</taxon>
        <taxon>eudicotyledons</taxon>
        <taxon>Gunneridae</taxon>
        <taxon>Pentapetalae</taxon>
        <taxon>rosids</taxon>
        <taxon>malvids</taxon>
        <taxon>Malvales</taxon>
        <taxon>Dipterocarpaceae</taxon>
        <taxon>Rubroshorea</taxon>
    </lineage>
</organism>
<protein>
    <submittedName>
        <fullName evidence="1">Uncharacterized protein</fullName>
    </submittedName>
</protein>
<accession>A0AAV5LRW5</accession>
<evidence type="ECO:0000313" key="2">
    <source>
        <dbReference type="Proteomes" id="UP001054252"/>
    </source>
</evidence>
<dbReference type="EMBL" id="BPVZ01000133">
    <property type="protein sequence ID" value="GKV39292.1"/>
    <property type="molecule type" value="Genomic_DNA"/>
</dbReference>
<proteinExistence type="predicted"/>
<reference evidence="1 2" key="1">
    <citation type="journal article" date="2021" name="Commun. Biol.">
        <title>The genome of Shorea leprosula (Dipterocarpaceae) highlights the ecological relevance of drought in aseasonal tropical rainforests.</title>
        <authorList>
            <person name="Ng K.K.S."/>
            <person name="Kobayashi M.J."/>
            <person name="Fawcett J.A."/>
            <person name="Hatakeyama M."/>
            <person name="Paape T."/>
            <person name="Ng C.H."/>
            <person name="Ang C.C."/>
            <person name="Tnah L.H."/>
            <person name="Lee C.T."/>
            <person name="Nishiyama T."/>
            <person name="Sese J."/>
            <person name="O'Brien M.J."/>
            <person name="Copetti D."/>
            <person name="Mohd Noor M.I."/>
            <person name="Ong R.C."/>
            <person name="Putra M."/>
            <person name="Sireger I.Z."/>
            <person name="Indrioko S."/>
            <person name="Kosugi Y."/>
            <person name="Izuno A."/>
            <person name="Isagi Y."/>
            <person name="Lee S.L."/>
            <person name="Shimizu K.K."/>
        </authorList>
    </citation>
    <scope>NUCLEOTIDE SEQUENCE [LARGE SCALE GENOMIC DNA]</scope>
    <source>
        <strain evidence="1">214</strain>
    </source>
</reference>